<keyword evidence="2" id="KW-1133">Transmembrane helix</keyword>
<protein>
    <recommendedName>
        <fullName evidence="5">Phospholipid scramblase</fullName>
    </recommendedName>
</protein>
<dbReference type="SUPFAM" id="SSF54518">
    <property type="entry name" value="Tubby C-terminal domain-like"/>
    <property type="match status" value="1"/>
</dbReference>
<evidence type="ECO:0008006" key="5">
    <source>
        <dbReference type="Google" id="ProtNLM"/>
    </source>
</evidence>
<comment type="caution">
    <text evidence="3">The sequence shown here is derived from an EMBL/GenBank/DDBJ whole genome shotgun (WGS) entry which is preliminary data.</text>
</comment>
<accession>A0ABP1RDV4</accession>
<gene>
    <name evidence="3" type="ORF">ODALV1_LOCUS21633</name>
</gene>
<keyword evidence="2" id="KW-0812">Transmembrane</keyword>
<name>A0ABP1RDV4_9HEXA</name>
<evidence type="ECO:0000313" key="3">
    <source>
        <dbReference type="EMBL" id="CAL8126962.1"/>
    </source>
</evidence>
<dbReference type="Proteomes" id="UP001642540">
    <property type="component" value="Unassembled WGS sequence"/>
</dbReference>
<keyword evidence="4" id="KW-1185">Reference proteome</keyword>
<proteinExistence type="predicted"/>
<keyword evidence="2" id="KW-0472">Membrane</keyword>
<sequence>MYTSTIIGSYNTIANSEHHAIVMKPPIKKQPRKTGSKDLPSIPQTQRSTSEDSSNFISINLPPDAPPVLSGLQALAAVDSVDINPDKTYAPEIRSVGFTIDGPDGRILFKCLPSESSATRLLVFQTLDNVHVLHVKTETPYCCSWFKTIEAKLTLPSGGQFGTIVKTAYGPCKCDRKFALTCHLSESEKVQFDVEVLVSSSEFVVKQNNEEVVAKVTARRLGHRRLYKVSFTKPELSPNVKAMFIVFAMILHIAFAEKLNTCLGMCLCCLAGVCCPTWVAWFA</sequence>
<evidence type="ECO:0000313" key="4">
    <source>
        <dbReference type="Proteomes" id="UP001642540"/>
    </source>
</evidence>
<dbReference type="InterPro" id="IPR025659">
    <property type="entry name" value="Tubby-like_C"/>
</dbReference>
<evidence type="ECO:0000256" key="1">
    <source>
        <dbReference type="SAM" id="MobiDB-lite"/>
    </source>
</evidence>
<organism evidence="3 4">
    <name type="scientific">Orchesella dallaii</name>
    <dbReference type="NCBI Taxonomy" id="48710"/>
    <lineage>
        <taxon>Eukaryota</taxon>
        <taxon>Metazoa</taxon>
        <taxon>Ecdysozoa</taxon>
        <taxon>Arthropoda</taxon>
        <taxon>Hexapoda</taxon>
        <taxon>Collembola</taxon>
        <taxon>Entomobryomorpha</taxon>
        <taxon>Entomobryoidea</taxon>
        <taxon>Orchesellidae</taxon>
        <taxon>Orchesellinae</taxon>
        <taxon>Orchesella</taxon>
    </lineage>
</organism>
<feature type="compositionally biased region" description="Polar residues" evidence="1">
    <location>
        <begin position="42"/>
        <end position="55"/>
    </location>
</feature>
<evidence type="ECO:0000256" key="2">
    <source>
        <dbReference type="SAM" id="Phobius"/>
    </source>
</evidence>
<reference evidence="3 4" key="1">
    <citation type="submission" date="2024-08" db="EMBL/GenBank/DDBJ databases">
        <authorList>
            <person name="Cucini C."/>
            <person name="Frati F."/>
        </authorList>
    </citation>
    <scope>NUCLEOTIDE SEQUENCE [LARGE SCALE GENOMIC DNA]</scope>
</reference>
<feature type="region of interest" description="Disordered" evidence="1">
    <location>
        <begin position="24"/>
        <end position="55"/>
    </location>
</feature>
<feature type="transmembrane region" description="Helical" evidence="2">
    <location>
        <begin position="262"/>
        <end position="281"/>
    </location>
</feature>
<dbReference type="EMBL" id="CAXLJM020000072">
    <property type="protein sequence ID" value="CAL8126962.1"/>
    <property type="molecule type" value="Genomic_DNA"/>
</dbReference>